<dbReference type="Pfam" id="PF26551">
    <property type="entry name" value="DUF8180"/>
    <property type="match status" value="1"/>
</dbReference>
<feature type="domain" description="DUF8180" evidence="1">
    <location>
        <begin position="8"/>
        <end position="66"/>
    </location>
</feature>
<dbReference type="EMBL" id="DRTT01000141">
    <property type="protein sequence ID" value="HHF98848.1"/>
    <property type="molecule type" value="Genomic_DNA"/>
</dbReference>
<proteinExistence type="predicted"/>
<sequence length="71" mass="8492">MKKDVEKLKLLLNHWIEHTREHTAEYRKWFEKIRGEIPEDAVKKFEEAIKLTEKSGDLLESALEQIKNESL</sequence>
<comment type="caution">
    <text evidence="2">The sequence shown here is derived from an EMBL/GenBank/DDBJ whole genome shotgun (WGS) entry which is preliminary data.</text>
</comment>
<name>A0A7V5HZM5_UNCAE</name>
<accession>A0A7V5HZM5</accession>
<gene>
    <name evidence="2" type="ORF">ENL39_05110</name>
</gene>
<protein>
    <recommendedName>
        <fullName evidence="1">DUF8180 domain-containing protein</fullName>
    </recommendedName>
</protein>
<evidence type="ECO:0000259" key="1">
    <source>
        <dbReference type="Pfam" id="PF26551"/>
    </source>
</evidence>
<dbReference type="Proteomes" id="UP000886070">
    <property type="component" value="Unassembled WGS sequence"/>
</dbReference>
<dbReference type="InterPro" id="IPR058493">
    <property type="entry name" value="DUF8180"/>
</dbReference>
<organism evidence="2">
    <name type="scientific">Aerophobetes bacterium</name>
    <dbReference type="NCBI Taxonomy" id="2030807"/>
    <lineage>
        <taxon>Bacteria</taxon>
        <taxon>Candidatus Aerophobota</taxon>
    </lineage>
</organism>
<reference evidence="2" key="1">
    <citation type="journal article" date="2020" name="mSystems">
        <title>Genome- and Community-Level Interaction Insights into Carbon Utilization and Element Cycling Functions of Hydrothermarchaeota in Hydrothermal Sediment.</title>
        <authorList>
            <person name="Zhou Z."/>
            <person name="Liu Y."/>
            <person name="Xu W."/>
            <person name="Pan J."/>
            <person name="Luo Z.H."/>
            <person name="Li M."/>
        </authorList>
    </citation>
    <scope>NUCLEOTIDE SEQUENCE [LARGE SCALE GENOMIC DNA]</scope>
    <source>
        <strain evidence="2">HyVt-92</strain>
    </source>
</reference>
<evidence type="ECO:0000313" key="2">
    <source>
        <dbReference type="EMBL" id="HHF98848.1"/>
    </source>
</evidence>
<dbReference type="AlphaFoldDB" id="A0A7V5HZM5"/>